<proteinExistence type="predicted"/>
<keyword evidence="3" id="KW-1185">Reference proteome</keyword>
<dbReference type="NCBIfam" id="TIGR03711">
    <property type="entry name" value="acc_sec_asp3"/>
    <property type="match status" value="1"/>
</dbReference>
<dbReference type="EMBL" id="JAAMFI010000001">
    <property type="protein sequence ID" value="MBS9334526.1"/>
    <property type="molecule type" value="Genomic_DNA"/>
</dbReference>
<dbReference type="Pfam" id="PF15432">
    <property type="entry name" value="Sec-ASP3"/>
    <property type="match status" value="1"/>
</dbReference>
<feature type="compositionally biased region" description="Basic and acidic residues" evidence="1">
    <location>
        <begin position="342"/>
        <end position="388"/>
    </location>
</feature>
<protein>
    <submittedName>
        <fullName evidence="2">Accessory Sec system protein Asp3</fullName>
    </submittedName>
</protein>
<gene>
    <name evidence="2" type="primary">asp3</name>
    <name evidence="2" type="ORF">G6R27_00545</name>
</gene>
<name>A0ABS5QNE5_9LACO</name>
<evidence type="ECO:0000313" key="2">
    <source>
        <dbReference type="EMBL" id="MBS9334526.1"/>
    </source>
</evidence>
<accession>A0ABS5QNE5</accession>
<dbReference type="InterPro" id="IPR022259">
    <property type="entry name" value="Acessory_Sec_prot_Asp3"/>
</dbReference>
<organism evidence="2 3">
    <name type="scientific">Fructobacillus papyriferae</name>
    <dbReference type="NCBI Taxonomy" id="2713171"/>
    <lineage>
        <taxon>Bacteria</taxon>
        <taxon>Bacillati</taxon>
        <taxon>Bacillota</taxon>
        <taxon>Bacilli</taxon>
        <taxon>Lactobacillales</taxon>
        <taxon>Lactobacillaceae</taxon>
        <taxon>Fructobacillus</taxon>
    </lineage>
</organism>
<feature type="region of interest" description="Disordered" evidence="1">
    <location>
        <begin position="332"/>
        <end position="434"/>
    </location>
</feature>
<sequence>MQSQIYWTPKTKLHELQGAVVDFIKEDEVFYQNYFLPSGQTIVSWTDSANYFQEKRIGQLPRLEKQRRYRSKMLIHNSARMRAYLAWNFFDKKGELISQHFQNSPEDTFLVPEGYESYQIELRSAGTGSFTFKEIQLAPVVDGVLLDGDQAVSDHLAAYLELPEVLTEKTLRVVLKEPVFDTMDYPKKRMQPSPQAVLYLATDLMHCQSYYDERVLEVINQAKKAAKAKDVEFVGYGPISALTALLYRQAVKGATAVIPKQADLKLPSGYRRHSKGLADFIASLPEKIKDLRLEEEAVLKTASLSKAPSQLQAPTVADEMLSSLSYPAWPVDKKAEKKKKAQEKAAAEEEKKAARAEEKKAKRLQEKQEKQEKQAPKKKKGDPGDEKNITVSSSTLKRSSHRHGLRQHQLDKTKKEEKPSSSQLLQDFFTKNRS</sequence>
<evidence type="ECO:0000256" key="1">
    <source>
        <dbReference type="SAM" id="MobiDB-lite"/>
    </source>
</evidence>
<evidence type="ECO:0000313" key="3">
    <source>
        <dbReference type="Proteomes" id="UP001519418"/>
    </source>
</evidence>
<comment type="caution">
    <text evidence="2">The sequence shown here is derived from an EMBL/GenBank/DDBJ whole genome shotgun (WGS) entry which is preliminary data.</text>
</comment>
<dbReference type="Proteomes" id="UP001519418">
    <property type="component" value="Unassembled WGS sequence"/>
</dbReference>
<feature type="compositionally biased region" description="Polar residues" evidence="1">
    <location>
        <begin position="420"/>
        <end position="434"/>
    </location>
</feature>
<feature type="compositionally biased region" description="Basic and acidic residues" evidence="1">
    <location>
        <begin position="408"/>
        <end position="419"/>
    </location>
</feature>
<reference evidence="2 3" key="1">
    <citation type="submission" date="2020-02" db="EMBL/GenBank/DDBJ databases">
        <title>Fructobacillus sp. isolated from paper mulberry of Taiwan.</title>
        <authorList>
            <person name="Lin S.-T."/>
        </authorList>
    </citation>
    <scope>NUCLEOTIDE SEQUENCE [LARGE SCALE GENOMIC DNA]</scope>
    <source>
        <strain evidence="2 3">M1-10</strain>
    </source>
</reference>
<dbReference type="RefSeq" id="WP_213819143.1">
    <property type="nucleotide sequence ID" value="NZ_JAAMFI010000001.1"/>
</dbReference>